<protein>
    <submittedName>
        <fullName evidence="2">Uncharacterized protein</fullName>
    </submittedName>
</protein>
<evidence type="ECO:0000256" key="1">
    <source>
        <dbReference type="SAM" id="MobiDB-lite"/>
    </source>
</evidence>
<gene>
    <name evidence="2" type="ORF">MRATA1EN1_LOCUS22929</name>
</gene>
<proteinExistence type="predicted"/>
<organism evidence="2 3">
    <name type="scientific">Rangifer tarandus platyrhynchus</name>
    <name type="common">Svalbard reindeer</name>
    <dbReference type="NCBI Taxonomy" id="3082113"/>
    <lineage>
        <taxon>Eukaryota</taxon>
        <taxon>Metazoa</taxon>
        <taxon>Chordata</taxon>
        <taxon>Craniata</taxon>
        <taxon>Vertebrata</taxon>
        <taxon>Euteleostomi</taxon>
        <taxon>Mammalia</taxon>
        <taxon>Eutheria</taxon>
        <taxon>Laurasiatheria</taxon>
        <taxon>Artiodactyla</taxon>
        <taxon>Ruminantia</taxon>
        <taxon>Pecora</taxon>
        <taxon>Cervidae</taxon>
        <taxon>Odocoileinae</taxon>
        <taxon>Rangifer</taxon>
    </lineage>
</organism>
<keyword evidence="3" id="KW-1185">Reference proteome</keyword>
<evidence type="ECO:0000313" key="3">
    <source>
        <dbReference type="Proteomes" id="UP001176941"/>
    </source>
</evidence>
<feature type="region of interest" description="Disordered" evidence="1">
    <location>
        <begin position="14"/>
        <end position="61"/>
    </location>
</feature>
<feature type="compositionally biased region" description="Low complexity" evidence="1">
    <location>
        <begin position="161"/>
        <end position="194"/>
    </location>
</feature>
<reference evidence="2" key="1">
    <citation type="submission" date="2023-04" db="EMBL/GenBank/DDBJ databases">
        <authorList>
            <consortium name="ELIXIR-Norway"/>
        </authorList>
    </citation>
    <scope>NUCLEOTIDE SEQUENCE [LARGE SCALE GENOMIC DNA]</scope>
</reference>
<accession>A0ABN8ZMG2</accession>
<sequence length="287" mass="31041">MFILTRFCLHPKHREASASGVTGSRPGDAPSTRRDLFGLGGAASPHPGSPPPTPAPRSPQPQVARGVIRLGVSGVGLFSKDATAREPLGCTISMTTAGAVRVRRARRRDVRRAPTPPWEHPGLRRLPAAAMLPARPPTWRVRARGARALRPRRPRSRRGAHPSPAAAAPPLGREAASGLRSGSRCRSPSRPAGRTPAANPQPALQLRARLRCRRSRRRRRSGGHAGPAPSPRMRAPPAPGRPALTPADPPPRRSVWVPSELALRCDEIACKELLNFCTLIGRWRFRP</sequence>
<feature type="region of interest" description="Disordered" evidence="1">
    <location>
        <begin position="103"/>
        <end position="123"/>
    </location>
</feature>
<feature type="compositionally biased region" description="Basic residues" evidence="1">
    <location>
        <begin position="141"/>
        <end position="160"/>
    </location>
</feature>
<feature type="compositionally biased region" description="Pro residues" evidence="1">
    <location>
        <begin position="47"/>
        <end position="59"/>
    </location>
</feature>
<dbReference type="EMBL" id="OX459940">
    <property type="protein sequence ID" value="CAI9173967.1"/>
    <property type="molecule type" value="Genomic_DNA"/>
</dbReference>
<dbReference type="Proteomes" id="UP001176941">
    <property type="component" value="Chromosome 4"/>
</dbReference>
<feature type="compositionally biased region" description="Pro residues" evidence="1">
    <location>
        <begin position="228"/>
        <end position="240"/>
    </location>
</feature>
<feature type="compositionally biased region" description="Basic residues" evidence="1">
    <location>
        <begin position="208"/>
        <end position="222"/>
    </location>
</feature>
<name>A0ABN8ZMG2_RANTA</name>
<evidence type="ECO:0000313" key="2">
    <source>
        <dbReference type="EMBL" id="CAI9173967.1"/>
    </source>
</evidence>
<feature type="region of interest" description="Disordered" evidence="1">
    <location>
        <begin position="137"/>
        <end position="252"/>
    </location>
</feature>